<organism evidence="2 3">
    <name type="scientific">Adineta steineri</name>
    <dbReference type="NCBI Taxonomy" id="433720"/>
    <lineage>
        <taxon>Eukaryota</taxon>
        <taxon>Metazoa</taxon>
        <taxon>Spiralia</taxon>
        <taxon>Gnathifera</taxon>
        <taxon>Rotifera</taxon>
        <taxon>Eurotatoria</taxon>
        <taxon>Bdelloidea</taxon>
        <taxon>Adinetida</taxon>
        <taxon>Adinetidae</taxon>
        <taxon>Adineta</taxon>
    </lineage>
</organism>
<feature type="non-terminal residue" evidence="2">
    <location>
        <position position="1"/>
    </location>
</feature>
<dbReference type="SUPFAM" id="SSF69318">
    <property type="entry name" value="Integrin alpha N-terminal domain"/>
    <property type="match status" value="1"/>
</dbReference>
<dbReference type="PANTHER" id="PTHR44103:SF1">
    <property type="entry name" value="PROPROTEIN CONVERTASE P"/>
    <property type="match status" value="1"/>
</dbReference>
<protein>
    <recommendedName>
        <fullName evidence="4">VCBS repeat-containing protein</fullName>
    </recommendedName>
</protein>
<dbReference type="Pfam" id="PF13517">
    <property type="entry name" value="FG-GAP_3"/>
    <property type="match status" value="1"/>
</dbReference>
<proteinExistence type="predicted"/>
<reference evidence="2" key="1">
    <citation type="submission" date="2021-02" db="EMBL/GenBank/DDBJ databases">
        <authorList>
            <person name="Nowell W R."/>
        </authorList>
    </citation>
    <scope>NUCLEOTIDE SEQUENCE</scope>
</reference>
<evidence type="ECO:0000313" key="2">
    <source>
        <dbReference type="EMBL" id="CAF4253182.1"/>
    </source>
</evidence>
<dbReference type="AlphaFoldDB" id="A0A820ESK3"/>
<gene>
    <name evidence="2" type="ORF">OXD698_LOCUS43551</name>
</gene>
<evidence type="ECO:0008006" key="4">
    <source>
        <dbReference type="Google" id="ProtNLM"/>
    </source>
</evidence>
<comment type="caution">
    <text evidence="2">The sequence shown here is derived from an EMBL/GenBank/DDBJ whole genome shotgun (WGS) entry which is preliminary data.</text>
</comment>
<sequence length="87" mass="9581">DSQPRSVLVVDINCDNLPDIIVANSDEENIGIFLNFGDGTFQRQVTYPTGSYTKPWSVAVGNINDDNKPDIVFSDADNHQIGIFVHS</sequence>
<dbReference type="InterPro" id="IPR028994">
    <property type="entry name" value="Integrin_alpha_N"/>
</dbReference>
<dbReference type="Gene3D" id="2.30.30.100">
    <property type="match status" value="1"/>
</dbReference>
<keyword evidence="1" id="KW-0732">Signal</keyword>
<dbReference type="Proteomes" id="UP000663844">
    <property type="component" value="Unassembled WGS sequence"/>
</dbReference>
<dbReference type="InterPro" id="IPR013517">
    <property type="entry name" value="FG-GAP"/>
</dbReference>
<evidence type="ECO:0000313" key="3">
    <source>
        <dbReference type="Proteomes" id="UP000663844"/>
    </source>
</evidence>
<dbReference type="EMBL" id="CAJOAZ010012490">
    <property type="protein sequence ID" value="CAF4253182.1"/>
    <property type="molecule type" value="Genomic_DNA"/>
</dbReference>
<evidence type="ECO:0000256" key="1">
    <source>
        <dbReference type="ARBA" id="ARBA00022729"/>
    </source>
</evidence>
<accession>A0A820ESK3</accession>
<dbReference type="PANTHER" id="PTHR44103">
    <property type="entry name" value="PROPROTEIN CONVERTASE P"/>
    <property type="match status" value="1"/>
</dbReference>
<name>A0A820ESK3_9BILA</name>